<dbReference type="VEuPathDB" id="ToxoDB:cyc_04225"/>
<sequence length="95" mass="9744">MRLNPGPEDAAEMTAAFSEWLEVITHQDRAGCSTAAAQAAAPAGEDAPAADHSSTLNGSKTEAASGDSLLRTASRDFQQQAVCSGSLPIRGGAQW</sequence>
<dbReference type="Proteomes" id="UP000095192">
    <property type="component" value="Unassembled WGS sequence"/>
</dbReference>
<proteinExistence type="predicted"/>
<dbReference type="AlphaFoldDB" id="A0A1D3CY83"/>
<evidence type="ECO:0000313" key="2">
    <source>
        <dbReference type="EMBL" id="OEH76154.1"/>
    </source>
</evidence>
<comment type="caution">
    <text evidence="2">The sequence shown here is derived from an EMBL/GenBank/DDBJ whole genome shotgun (WGS) entry which is preliminary data.</text>
</comment>
<name>A0A1D3CY83_9EIME</name>
<evidence type="ECO:0000256" key="1">
    <source>
        <dbReference type="SAM" id="MobiDB-lite"/>
    </source>
</evidence>
<protein>
    <submittedName>
        <fullName evidence="2">Uncharacterized protein</fullName>
    </submittedName>
</protein>
<dbReference type="VEuPathDB" id="ToxoDB:LOC34622883"/>
<reference evidence="2 3" key="1">
    <citation type="journal article" date="2016" name="BMC Genomics">
        <title>Comparative genomics reveals Cyclospora cayetanensis possesses coccidia-like metabolism and invasion components but unique surface antigens.</title>
        <authorList>
            <person name="Liu S."/>
            <person name="Wang L."/>
            <person name="Zheng H."/>
            <person name="Xu Z."/>
            <person name="Roellig D.M."/>
            <person name="Li N."/>
            <person name="Frace M.A."/>
            <person name="Tang K."/>
            <person name="Arrowood M.J."/>
            <person name="Moss D.M."/>
            <person name="Zhang L."/>
            <person name="Feng Y."/>
            <person name="Xiao L."/>
        </authorList>
    </citation>
    <scope>NUCLEOTIDE SEQUENCE [LARGE SCALE GENOMIC DNA]</scope>
    <source>
        <strain evidence="2 3">CHN_HEN01</strain>
    </source>
</reference>
<feature type="compositionally biased region" description="Low complexity" evidence="1">
    <location>
        <begin position="35"/>
        <end position="51"/>
    </location>
</feature>
<organism evidence="2 3">
    <name type="scientific">Cyclospora cayetanensis</name>
    <dbReference type="NCBI Taxonomy" id="88456"/>
    <lineage>
        <taxon>Eukaryota</taxon>
        <taxon>Sar</taxon>
        <taxon>Alveolata</taxon>
        <taxon>Apicomplexa</taxon>
        <taxon>Conoidasida</taxon>
        <taxon>Coccidia</taxon>
        <taxon>Eucoccidiorida</taxon>
        <taxon>Eimeriorina</taxon>
        <taxon>Eimeriidae</taxon>
        <taxon>Cyclospora</taxon>
    </lineage>
</organism>
<accession>A0A1D3CY83</accession>
<feature type="compositionally biased region" description="Polar residues" evidence="1">
    <location>
        <begin position="52"/>
        <end position="62"/>
    </location>
</feature>
<dbReference type="InParanoid" id="A0A1D3CY83"/>
<gene>
    <name evidence="2" type="ORF">cyc_04225</name>
</gene>
<feature type="region of interest" description="Disordered" evidence="1">
    <location>
        <begin position="33"/>
        <end position="71"/>
    </location>
</feature>
<evidence type="ECO:0000313" key="3">
    <source>
        <dbReference type="Proteomes" id="UP000095192"/>
    </source>
</evidence>
<keyword evidence="3" id="KW-1185">Reference proteome</keyword>
<dbReference type="EMBL" id="JROU02001522">
    <property type="protein sequence ID" value="OEH76154.1"/>
    <property type="molecule type" value="Genomic_DNA"/>
</dbReference>